<protein>
    <submittedName>
        <fullName evidence="1">Uncharacterized protein</fullName>
    </submittedName>
</protein>
<dbReference type="EMBL" id="BORU01000001">
    <property type="protein sequence ID" value="GIO52618.1"/>
    <property type="molecule type" value="Genomic_DNA"/>
</dbReference>
<reference evidence="1 2" key="1">
    <citation type="submission" date="2021-03" db="EMBL/GenBank/DDBJ databases">
        <title>Antimicrobial resistance genes in bacteria isolated from Japanese honey, and their potential for conferring macrolide and lincosamide resistance in the American foulbrood pathogen Paenibacillus larvae.</title>
        <authorList>
            <person name="Okamoto M."/>
            <person name="Kumagai M."/>
            <person name="Kanamori H."/>
            <person name="Takamatsu D."/>
        </authorList>
    </citation>
    <scope>NUCLEOTIDE SEQUENCE [LARGE SCALE GENOMIC DNA]</scope>
    <source>
        <strain evidence="1 2">J21TS7</strain>
    </source>
</reference>
<proteinExistence type="predicted"/>
<accession>A0ABQ4L9H6</accession>
<evidence type="ECO:0000313" key="2">
    <source>
        <dbReference type="Proteomes" id="UP000676601"/>
    </source>
</evidence>
<keyword evidence="2" id="KW-1185">Reference proteome</keyword>
<gene>
    <name evidence="1" type="ORF">J21TS7_09360</name>
</gene>
<comment type="caution">
    <text evidence="1">The sequence shown here is derived from an EMBL/GenBank/DDBJ whole genome shotgun (WGS) entry which is preliminary data.</text>
</comment>
<name>A0ABQ4L9H6_9BACL</name>
<organism evidence="1 2">
    <name type="scientific">Paenibacillus cineris</name>
    <dbReference type="NCBI Taxonomy" id="237530"/>
    <lineage>
        <taxon>Bacteria</taxon>
        <taxon>Bacillati</taxon>
        <taxon>Bacillota</taxon>
        <taxon>Bacilli</taxon>
        <taxon>Bacillales</taxon>
        <taxon>Paenibacillaceae</taxon>
        <taxon>Paenibacillus</taxon>
    </lineage>
</organism>
<evidence type="ECO:0000313" key="1">
    <source>
        <dbReference type="EMBL" id="GIO52618.1"/>
    </source>
</evidence>
<dbReference type="Proteomes" id="UP000676601">
    <property type="component" value="Unassembled WGS sequence"/>
</dbReference>
<sequence length="96" mass="10926">MVGGADQVDTEQISEKRELTQILLGRSGNGVWMRVKDSEQSRRVQTLLDPRLGIQGEAVQRVRRYVADRDQRLDSHAARCSITPQYTAGFIRPMKK</sequence>